<keyword evidence="6 7" id="KW-0472">Membrane</keyword>
<reference evidence="9" key="1">
    <citation type="submission" date="2020-10" db="EMBL/GenBank/DDBJ databases">
        <authorList>
            <person name="Gilroy R."/>
        </authorList>
    </citation>
    <scope>NUCLEOTIDE SEQUENCE</scope>
    <source>
        <strain evidence="9">ChiSjej4B22-9803</strain>
    </source>
</reference>
<feature type="transmembrane region" description="Helical" evidence="7">
    <location>
        <begin position="249"/>
        <end position="269"/>
    </location>
</feature>
<dbReference type="PANTHER" id="PTHR30043:SF1">
    <property type="entry name" value="ABC TRANSPORT SYSTEM PERMEASE PROTEIN P69"/>
    <property type="match status" value="1"/>
</dbReference>
<proteinExistence type="inferred from homology"/>
<dbReference type="AlphaFoldDB" id="A0A9D1LVH5"/>
<dbReference type="SUPFAM" id="SSF161098">
    <property type="entry name" value="MetI-like"/>
    <property type="match status" value="1"/>
</dbReference>
<dbReference type="InterPro" id="IPR035906">
    <property type="entry name" value="MetI-like_sf"/>
</dbReference>
<feature type="transmembrane region" description="Helical" evidence="7">
    <location>
        <begin position="35"/>
        <end position="54"/>
    </location>
</feature>
<name>A0A9D1LVH5_9FIRM</name>
<feature type="domain" description="ABC transmembrane type-1" evidence="8">
    <location>
        <begin position="90"/>
        <end position="273"/>
    </location>
</feature>
<dbReference type="Gene3D" id="1.10.3720.10">
    <property type="entry name" value="MetI-like"/>
    <property type="match status" value="1"/>
</dbReference>
<dbReference type="InterPro" id="IPR000515">
    <property type="entry name" value="MetI-like"/>
</dbReference>
<dbReference type="PANTHER" id="PTHR30043">
    <property type="entry name" value="PHOSPHONATES TRANSPORT SYSTEM PERMEASE PROTEIN"/>
    <property type="match status" value="1"/>
</dbReference>
<dbReference type="Proteomes" id="UP000824111">
    <property type="component" value="Unassembled WGS sequence"/>
</dbReference>
<dbReference type="EMBL" id="DVND01000142">
    <property type="protein sequence ID" value="HIU48781.1"/>
    <property type="molecule type" value="Genomic_DNA"/>
</dbReference>
<reference evidence="9" key="2">
    <citation type="journal article" date="2021" name="PeerJ">
        <title>Extensive microbial diversity within the chicken gut microbiome revealed by metagenomics and culture.</title>
        <authorList>
            <person name="Gilroy R."/>
            <person name="Ravi A."/>
            <person name="Getino M."/>
            <person name="Pursley I."/>
            <person name="Horton D.L."/>
            <person name="Alikhan N.F."/>
            <person name="Baker D."/>
            <person name="Gharbi K."/>
            <person name="Hall N."/>
            <person name="Watson M."/>
            <person name="Adriaenssens E.M."/>
            <person name="Foster-Nyarko E."/>
            <person name="Jarju S."/>
            <person name="Secka A."/>
            <person name="Antonio M."/>
            <person name="Oren A."/>
            <person name="Chaudhuri R.R."/>
            <person name="La Ragione R."/>
            <person name="Hildebrand F."/>
            <person name="Pallen M.J."/>
        </authorList>
    </citation>
    <scope>NUCLEOTIDE SEQUENCE</scope>
    <source>
        <strain evidence="9">ChiSjej4B22-9803</strain>
    </source>
</reference>
<keyword evidence="2 7" id="KW-0813">Transport</keyword>
<dbReference type="GO" id="GO:0055085">
    <property type="term" value="P:transmembrane transport"/>
    <property type="evidence" value="ECO:0007669"/>
    <property type="project" value="InterPro"/>
</dbReference>
<evidence type="ECO:0000313" key="9">
    <source>
        <dbReference type="EMBL" id="HIU48781.1"/>
    </source>
</evidence>
<sequence>MTLNSNEAAIRLGWRPAKIKRAARIPVKCRQRNRFIPIFLITVAILSVLSLFYLEIDWAKMASRLPDVGIVFWDLAHLDFSNMDLVSSSLIETVSIAVLSLLYSLVLGIVFGMLAARNVFRVPVLSVITQSFFTFLRAVPTPVWVLLMLVCLGMGPEAGVAGLCVHTTAFFTKSFAQSFESIPDETIEALEATGANRLSIFINAILPAALPQIVAWAGMRLETNFSECAILGMVGTGGIGYVISNSLQGYDYGTAGVAILLVFLVAYCIERVFVRIKKKFS</sequence>
<evidence type="ECO:0000256" key="1">
    <source>
        <dbReference type="ARBA" id="ARBA00004651"/>
    </source>
</evidence>
<dbReference type="CDD" id="cd06261">
    <property type="entry name" value="TM_PBP2"/>
    <property type="match status" value="1"/>
</dbReference>
<comment type="subcellular location">
    <subcellularLocation>
        <location evidence="1 7">Cell membrane</location>
        <topology evidence="1 7">Multi-pass membrane protein</topology>
    </subcellularLocation>
</comment>
<evidence type="ECO:0000256" key="4">
    <source>
        <dbReference type="ARBA" id="ARBA00022692"/>
    </source>
</evidence>
<feature type="transmembrane region" description="Helical" evidence="7">
    <location>
        <begin position="225"/>
        <end position="243"/>
    </location>
</feature>
<dbReference type="Pfam" id="PF00528">
    <property type="entry name" value="BPD_transp_1"/>
    <property type="match status" value="1"/>
</dbReference>
<evidence type="ECO:0000256" key="7">
    <source>
        <dbReference type="RuleBase" id="RU363032"/>
    </source>
</evidence>
<evidence type="ECO:0000313" key="10">
    <source>
        <dbReference type="Proteomes" id="UP000824111"/>
    </source>
</evidence>
<keyword evidence="5 7" id="KW-1133">Transmembrane helix</keyword>
<evidence type="ECO:0000256" key="2">
    <source>
        <dbReference type="ARBA" id="ARBA00022448"/>
    </source>
</evidence>
<keyword evidence="4 7" id="KW-0812">Transmembrane</keyword>
<evidence type="ECO:0000256" key="3">
    <source>
        <dbReference type="ARBA" id="ARBA00022475"/>
    </source>
</evidence>
<accession>A0A9D1LVH5</accession>
<keyword evidence="3" id="KW-1003">Cell membrane</keyword>
<dbReference type="GO" id="GO:0005886">
    <property type="term" value="C:plasma membrane"/>
    <property type="evidence" value="ECO:0007669"/>
    <property type="project" value="UniProtKB-SubCell"/>
</dbReference>
<comment type="caution">
    <text evidence="9">The sequence shown here is derived from an EMBL/GenBank/DDBJ whole genome shotgun (WGS) entry which is preliminary data.</text>
</comment>
<dbReference type="PROSITE" id="PS50928">
    <property type="entry name" value="ABC_TM1"/>
    <property type="match status" value="1"/>
</dbReference>
<comment type="similarity">
    <text evidence="7">Belongs to the binding-protein-dependent transport system permease family.</text>
</comment>
<organism evidence="9 10">
    <name type="scientific">Candidatus Avimonoglobus intestinipullorum</name>
    <dbReference type="NCBI Taxonomy" id="2840699"/>
    <lineage>
        <taxon>Bacteria</taxon>
        <taxon>Bacillati</taxon>
        <taxon>Bacillota</taxon>
        <taxon>Clostridia</taxon>
        <taxon>Eubacteriales</taxon>
        <taxon>Candidatus Avimonoglobus</taxon>
    </lineage>
</organism>
<feature type="transmembrane region" description="Helical" evidence="7">
    <location>
        <begin position="135"/>
        <end position="155"/>
    </location>
</feature>
<evidence type="ECO:0000259" key="8">
    <source>
        <dbReference type="PROSITE" id="PS50928"/>
    </source>
</evidence>
<feature type="transmembrane region" description="Helical" evidence="7">
    <location>
        <begin position="93"/>
        <end position="114"/>
    </location>
</feature>
<evidence type="ECO:0000256" key="6">
    <source>
        <dbReference type="ARBA" id="ARBA00023136"/>
    </source>
</evidence>
<protein>
    <submittedName>
        <fullName evidence="9">ABC transporter permease subunit</fullName>
    </submittedName>
</protein>
<evidence type="ECO:0000256" key="5">
    <source>
        <dbReference type="ARBA" id="ARBA00022989"/>
    </source>
</evidence>
<gene>
    <name evidence="9" type="ORF">IAB04_05410</name>
</gene>